<keyword evidence="1 3" id="KW-0378">Hydrolase</keyword>
<feature type="domain" description="Xaa-Pro dipeptidyl-peptidase C-terminal" evidence="2">
    <location>
        <begin position="293"/>
        <end position="499"/>
    </location>
</feature>
<name>A0A4R2K8L5_9PSEU</name>
<dbReference type="RefSeq" id="WP_165960358.1">
    <property type="nucleotide sequence ID" value="NZ_SLWS01000002.1"/>
</dbReference>
<comment type="caution">
    <text evidence="3">The sequence shown here is derived from an EMBL/GenBank/DDBJ whole genome shotgun (WGS) entry which is preliminary data.</text>
</comment>
<dbReference type="Gene3D" id="2.60.120.260">
    <property type="entry name" value="Galactose-binding domain-like"/>
    <property type="match status" value="1"/>
</dbReference>
<sequence>MLELDLAVPTRDGTALRGVHYRPVAASAPVVLTLTPYGADGFHKYAPTFASRGFHFVSLDARGRGDSDGEYMPFRHDGADGHDAVEWLARQPWCNGDVVTFGGSYCGFVQWAIAATRPPSLRAISPTASVYPGVDFPLFGNSSSYYVPRWLAYVSGRRSNQRLFEDEKFWRGAVQELFDQEKPFRDFDLVAVGRRFPAFQEWLDHPELADYWDNFAPRDYRDIDVPVLTITGQYDDDQPGALTYYDKHLAASASRHDLVIGPWDHGATRSSAREFGGLSFAESSVVDLTALQADWYDWVLGRGERPEFLADKVVYFHRGADEWRSAAEFPRSSTDIDLKPSDRTELFLDPRVVAETPDDDAMFVADTLPGLAFLSDPLPVTDITGRPRVRLTLSSKLPDFDLLGQVYLLRGTGPAVLLGEVPFLARYRESLRRAEPWPSDVDVPVELAAFPFISLRTEPDDRIAVVVRQPHRLWQVNYQTGGDRADESPRDAVAGTVRVVGVPELALPRF</sequence>
<dbReference type="Proteomes" id="UP000295680">
    <property type="component" value="Unassembled WGS sequence"/>
</dbReference>
<dbReference type="GO" id="GO:0008239">
    <property type="term" value="F:dipeptidyl-peptidase activity"/>
    <property type="evidence" value="ECO:0007669"/>
    <property type="project" value="InterPro"/>
</dbReference>
<dbReference type="Gene3D" id="3.40.50.1820">
    <property type="entry name" value="alpha/beta hydrolase"/>
    <property type="match status" value="1"/>
</dbReference>
<dbReference type="InterPro" id="IPR050585">
    <property type="entry name" value="Xaa-Pro_dipeptidyl-ppase/CocE"/>
</dbReference>
<dbReference type="PANTHER" id="PTHR43056:SF10">
    <property type="entry name" value="COCE_NOND FAMILY, PUTATIVE (AFU_ORTHOLOGUE AFUA_7G00600)-RELATED"/>
    <property type="match status" value="1"/>
</dbReference>
<evidence type="ECO:0000313" key="4">
    <source>
        <dbReference type="Proteomes" id="UP000295680"/>
    </source>
</evidence>
<proteinExistence type="predicted"/>
<dbReference type="AlphaFoldDB" id="A0A4R2K8L5"/>
<evidence type="ECO:0000256" key="1">
    <source>
        <dbReference type="ARBA" id="ARBA00022801"/>
    </source>
</evidence>
<evidence type="ECO:0000259" key="2">
    <source>
        <dbReference type="SMART" id="SM00939"/>
    </source>
</evidence>
<dbReference type="NCBIfam" id="TIGR00976">
    <property type="entry name" value="CocE_NonD"/>
    <property type="match status" value="1"/>
</dbReference>
<dbReference type="EMBL" id="SLWS01000002">
    <property type="protein sequence ID" value="TCO62725.1"/>
    <property type="molecule type" value="Genomic_DNA"/>
</dbReference>
<dbReference type="InterPro" id="IPR008979">
    <property type="entry name" value="Galactose-bd-like_sf"/>
</dbReference>
<reference evidence="3 4" key="1">
    <citation type="submission" date="2019-03" db="EMBL/GenBank/DDBJ databases">
        <title>Genomic Encyclopedia of Type Strains, Phase IV (KMG-IV): sequencing the most valuable type-strain genomes for metagenomic binning, comparative biology and taxonomic classification.</title>
        <authorList>
            <person name="Goeker M."/>
        </authorList>
    </citation>
    <scope>NUCLEOTIDE SEQUENCE [LARGE SCALE GENOMIC DNA]</scope>
    <source>
        <strain evidence="3 4">DSM 45934</strain>
    </source>
</reference>
<dbReference type="InterPro" id="IPR005674">
    <property type="entry name" value="CocE/Ser_esterase"/>
</dbReference>
<dbReference type="InterPro" id="IPR013736">
    <property type="entry name" value="Xaa-Pro_dipept_C"/>
</dbReference>
<gene>
    <name evidence="3" type="ORF">EV192_102864</name>
</gene>
<dbReference type="InterPro" id="IPR029058">
    <property type="entry name" value="AB_hydrolase_fold"/>
</dbReference>
<protein>
    <submittedName>
        <fullName evidence="3">Putative CocE/NonD family hydrolase</fullName>
    </submittedName>
</protein>
<dbReference type="SUPFAM" id="SSF53474">
    <property type="entry name" value="alpha/beta-Hydrolases"/>
    <property type="match status" value="1"/>
</dbReference>
<accession>A0A4R2K8L5</accession>
<dbReference type="SUPFAM" id="SSF49785">
    <property type="entry name" value="Galactose-binding domain-like"/>
    <property type="match status" value="1"/>
</dbReference>
<organism evidence="3 4">
    <name type="scientific">Actinocrispum wychmicini</name>
    <dbReference type="NCBI Taxonomy" id="1213861"/>
    <lineage>
        <taxon>Bacteria</taxon>
        <taxon>Bacillati</taxon>
        <taxon>Actinomycetota</taxon>
        <taxon>Actinomycetes</taxon>
        <taxon>Pseudonocardiales</taxon>
        <taxon>Pseudonocardiaceae</taxon>
        <taxon>Actinocrispum</taxon>
    </lineage>
</organism>
<dbReference type="PANTHER" id="PTHR43056">
    <property type="entry name" value="PEPTIDASE S9 PROLYL OLIGOPEPTIDASE"/>
    <property type="match status" value="1"/>
</dbReference>
<dbReference type="Gene3D" id="1.10.3020.10">
    <property type="entry name" value="alpha-amino acid ester hydrolase ( Helical cap domain)"/>
    <property type="match status" value="1"/>
</dbReference>
<dbReference type="Pfam" id="PF08530">
    <property type="entry name" value="PepX_C"/>
    <property type="match status" value="1"/>
</dbReference>
<dbReference type="Pfam" id="PF02129">
    <property type="entry name" value="Peptidase_S15"/>
    <property type="match status" value="1"/>
</dbReference>
<dbReference type="InterPro" id="IPR000383">
    <property type="entry name" value="Xaa-Pro-like_dom"/>
</dbReference>
<keyword evidence="4" id="KW-1185">Reference proteome</keyword>
<dbReference type="SMART" id="SM00939">
    <property type="entry name" value="PepX_C"/>
    <property type="match status" value="1"/>
</dbReference>
<evidence type="ECO:0000313" key="3">
    <source>
        <dbReference type="EMBL" id="TCO62725.1"/>
    </source>
</evidence>